<reference evidence="6 8" key="1">
    <citation type="submission" date="2014-11" db="EMBL/GenBank/DDBJ databases">
        <title>Genome sequence of Pseudomonas tuomuerensis JCM 14085.</title>
        <authorList>
            <person name="Shin S.-K."/>
            <person name="Yi H."/>
        </authorList>
    </citation>
    <scope>NUCLEOTIDE SEQUENCE [LARGE SCALE GENOMIC DNA]</scope>
    <source>
        <strain evidence="6 8">JCM 14085</strain>
    </source>
</reference>
<dbReference type="PATRIC" id="fig|706570.3.peg.1938"/>
<keyword evidence="3 4" id="KW-0732">Signal</keyword>
<proteinExistence type="inferred from homology"/>
<comment type="subcellular location">
    <subcellularLocation>
        <location evidence="1">Periplasm</location>
    </subcellularLocation>
</comment>
<feature type="signal peptide" evidence="4">
    <location>
        <begin position="1"/>
        <end position="27"/>
    </location>
</feature>
<accession>A0A0B2D3W1</accession>
<evidence type="ECO:0000313" key="9">
    <source>
        <dbReference type="Proteomes" id="UP000186079"/>
    </source>
</evidence>
<dbReference type="GO" id="GO:0042597">
    <property type="term" value="C:periplasmic space"/>
    <property type="evidence" value="ECO:0007669"/>
    <property type="project" value="UniProtKB-SubCell"/>
</dbReference>
<dbReference type="SUPFAM" id="SSF53850">
    <property type="entry name" value="Periplasmic binding protein-like II"/>
    <property type="match status" value="1"/>
</dbReference>
<name>A0A0B3BVN4_9PSED</name>
<evidence type="ECO:0000256" key="1">
    <source>
        <dbReference type="ARBA" id="ARBA00004418"/>
    </source>
</evidence>
<gene>
    <name evidence="6" type="ORF">PT85_11170</name>
    <name evidence="7" type="ORF">SAMN05421672_103128</name>
</gene>
<protein>
    <submittedName>
        <fullName evidence="6">ABC transporter substrate-binding protein</fullName>
    </submittedName>
    <submittedName>
        <fullName evidence="7">NitT/TauT family transport system substrate-binding protein</fullName>
    </submittedName>
</protein>
<feature type="domain" description="SsuA/THI5-like" evidence="5">
    <location>
        <begin position="54"/>
        <end position="259"/>
    </location>
</feature>
<dbReference type="Gene3D" id="3.40.190.10">
    <property type="entry name" value="Periplasmic binding protein-like II"/>
    <property type="match status" value="2"/>
</dbReference>
<dbReference type="Pfam" id="PF09084">
    <property type="entry name" value="NMT1"/>
    <property type="match status" value="1"/>
</dbReference>
<dbReference type="CDD" id="cd13563">
    <property type="entry name" value="PBP2_SsuA_like_6"/>
    <property type="match status" value="1"/>
</dbReference>
<dbReference type="OrthoDB" id="286202at2"/>
<evidence type="ECO:0000313" key="6">
    <source>
        <dbReference type="EMBL" id="KHO64739.1"/>
    </source>
</evidence>
<keyword evidence="8" id="KW-1185">Reference proteome</keyword>
<dbReference type="Proteomes" id="UP000030980">
    <property type="component" value="Unassembled WGS sequence"/>
</dbReference>
<dbReference type="PANTHER" id="PTHR30024:SF47">
    <property type="entry name" value="TAURINE-BINDING PERIPLASMIC PROTEIN"/>
    <property type="match status" value="1"/>
</dbReference>
<dbReference type="AlphaFoldDB" id="A0A0B3BVN4"/>
<dbReference type="InterPro" id="IPR015168">
    <property type="entry name" value="SsuA/THI5"/>
</dbReference>
<dbReference type="EMBL" id="JTAK01000004">
    <property type="protein sequence ID" value="KHO64739.1"/>
    <property type="molecule type" value="Genomic_DNA"/>
</dbReference>
<evidence type="ECO:0000313" key="8">
    <source>
        <dbReference type="Proteomes" id="UP000030980"/>
    </source>
</evidence>
<dbReference type="Proteomes" id="UP000186079">
    <property type="component" value="Unassembled WGS sequence"/>
</dbReference>
<feature type="chain" id="PRO_5015034564" evidence="4">
    <location>
        <begin position="28"/>
        <end position="337"/>
    </location>
</feature>
<evidence type="ECO:0000313" key="7">
    <source>
        <dbReference type="EMBL" id="SIQ13621.1"/>
    </source>
</evidence>
<dbReference type="RefSeq" id="WP_027589078.1">
    <property type="nucleotide sequence ID" value="NZ_FMUP01000002.1"/>
</dbReference>
<evidence type="ECO:0000256" key="4">
    <source>
        <dbReference type="SAM" id="SignalP"/>
    </source>
</evidence>
<comment type="similarity">
    <text evidence="2">Belongs to the bacterial solute-binding protein SsuA/TauA family.</text>
</comment>
<organism evidence="6 8">
    <name type="scientific">Pseudomonas flexibilis</name>
    <dbReference type="NCBI Taxonomy" id="706570"/>
    <lineage>
        <taxon>Bacteria</taxon>
        <taxon>Pseudomonadati</taxon>
        <taxon>Pseudomonadota</taxon>
        <taxon>Gammaproteobacteria</taxon>
        <taxon>Pseudomonadales</taxon>
        <taxon>Pseudomonadaceae</taxon>
        <taxon>Pseudomonas</taxon>
    </lineage>
</organism>
<evidence type="ECO:0000256" key="3">
    <source>
        <dbReference type="ARBA" id="ARBA00022729"/>
    </source>
</evidence>
<evidence type="ECO:0000256" key="2">
    <source>
        <dbReference type="ARBA" id="ARBA00010742"/>
    </source>
</evidence>
<dbReference type="PANTHER" id="PTHR30024">
    <property type="entry name" value="ALIPHATIC SULFONATES-BINDING PROTEIN-RELATED"/>
    <property type="match status" value="1"/>
</dbReference>
<accession>A0A0B3BVN4</accession>
<dbReference type="STRING" id="706570.PT85_11170"/>
<sequence length="337" mass="35483">MPMSILSQLRNLAASASLALLAAPAIAAAPSADLKPESGTVKLGMQPWLGYGQWYVADEQGHFAANGLQGVELINFNEDKDMNAALASGRIDAGNLATHTAMAMVSAGLPVKIVMLLDQSTSADALIVDPSIKTLADLKGKAVAYEEGTTSDILLHSALAKAGMTLADIRPVPMPASSAGSALIAGQVPAAVTYEPYLSVAAQQNPNIRTLYQGSDDPGLISDVLVVRDEMLQKRPGQVLALLRSWEAAYRFYQANPQQGQAIIARGVGASADELDSAFAGVKFYSLADNQRDLQVQGEFINTSMRHITKAAGDAGLLPQPVSPAQLLDTRFVEALK</sequence>
<reference evidence="7 9" key="2">
    <citation type="submission" date="2017-01" db="EMBL/GenBank/DDBJ databases">
        <authorList>
            <person name="Mah S.A."/>
            <person name="Swanson W.J."/>
            <person name="Moy G.W."/>
            <person name="Vacquier V.D."/>
        </authorList>
    </citation>
    <scope>NUCLEOTIDE SEQUENCE [LARGE SCALE GENOMIC DNA]</scope>
    <source>
        <strain evidence="7 9">ATCC 29606</strain>
    </source>
</reference>
<dbReference type="EMBL" id="FTMC01000003">
    <property type="protein sequence ID" value="SIQ13621.1"/>
    <property type="molecule type" value="Genomic_DNA"/>
</dbReference>
<evidence type="ECO:0000259" key="5">
    <source>
        <dbReference type="Pfam" id="PF09084"/>
    </source>
</evidence>